<organism evidence="9 10">
    <name type="scientific">Vallitalea guaymasensis</name>
    <dbReference type="NCBI Taxonomy" id="1185412"/>
    <lineage>
        <taxon>Bacteria</taxon>
        <taxon>Bacillati</taxon>
        <taxon>Bacillota</taxon>
        <taxon>Clostridia</taxon>
        <taxon>Lachnospirales</taxon>
        <taxon>Vallitaleaceae</taxon>
        <taxon>Vallitalea</taxon>
    </lineage>
</organism>
<dbReference type="InterPro" id="IPR035906">
    <property type="entry name" value="MetI-like_sf"/>
</dbReference>
<dbReference type="PANTHER" id="PTHR43227">
    <property type="entry name" value="BLL4140 PROTEIN"/>
    <property type="match status" value="1"/>
</dbReference>
<dbReference type="InterPro" id="IPR050809">
    <property type="entry name" value="UgpAE/MalFG_permease"/>
</dbReference>
<keyword evidence="2 7" id="KW-0813">Transport</keyword>
<protein>
    <submittedName>
        <fullName evidence="9">Sugar ABC transporter permease</fullName>
    </submittedName>
</protein>
<dbReference type="PROSITE" id="PS50928">
    <property type="entry name" value="ABC_TM1"/>
    <property type="match status" value="1"/>
</dbReference>
<proteinExistence type="inferred from homology"/>
<evidence type="ECO:0000256" key="5">
    <source>
        <dbReference type="ARBA" id="ARBA00022989"/>
    </source>
</evidence>
<feature type="transmembrane region" description="Helical" evidence="7">
    <location>
        <begin position="282"/>
        <end position="303"/>
    </location>
</feature>
<keyword evidence="10" id="KW-1185">Reference proteome</keyword>
<evidence type="ECO:0000256" key="3">
    <source>
        <dbReference type="ARBA" id="ARBA00022475"/>
    </source>
</evidence>
<dbReference type="GO" id="GO:0005886">
    <property type="term" value="C:plasma membrane"/>
    <property type="evidence" value="ECO:0007669"/>
    <property type="project" value="UniProtKB-SubCell"/>
</dbReference>
<feature type="domain" description="ABC transmembrane type-1" evidence="8">
    <location>
        <begin position="86"/>
        <end position="303"/>
    </location>
</feature>
<dbReference type="PANTHER" id="PTHR43227:SF11">
    <property type="entry name" value="BLL4140 PROTEIN"/>
    <property type="match status" value="1"/>
</dbReference>
<dbReference type="GO" id="GO:0055085">
    <property type="term" value="P:transmembrane transport"/>
    <property type="evidence" value="ECO:0007669"/>
    <property type="project" value="InterPro"/>
</dbReference>
<gene>
    <name evidence="9" type="ORF">HYG85_13070</name>
</gene>
<comment type="subcellular location">
    <subcellularLocation>
        <location evidence="1 7">Cell membrane</location>
        <topology evidence="1 7">Multi-pass membrane protein</topology>
    </subcellularLocation>
</comment>
<evidence type="ECO:0000256" key="6">
    <source>
        <dbReference type="ARBA" id="ARBA00023136"/>
    </source>
</evidence>
<evidence type="ECO:0000256" key="2">
    <source>
        <dbReference type="ARBA" id="ARBA00022448"/>
    </source>
</evidence>
<comment type="similarity">
    <text evidence="7">Belongs to the binding-protein-dependent transport system permease family.</text>
</comment>
<feature type="transmembrane region" description="Helical" evidence="7">
    <location>
        <begin position="132"/>
        <end position="152"/>
    </location>
</feature>
<evidence type="ECO:0000313" key="10">
    <source>
        <dbReference type="Proteomes" id="UP000677305"/>
    </source>
</evidence>
<dbReference type="Pfam" id="PF00528">
    <property type="entry name" value="BPD_transp_1"/>
    <property type="match status" value="1"/>
</dbReference>
<evidence type="ECO:0000256" key="7">
    <source>
        <dbReference type="RuleBase" id="RU363032"/>
    </source>
</evidence>
<keyword evidence="5 7" id="KW-1133">Transmembrane helix</keyword>
<feature type="transmembrane region" description="Helical" evidence="7">
    <location>
        <begin position="90"/>
        <end position="111"/>
    </location>
</feature>
<dbReference type="AlphaFoldDB" id="A0A8J8MBD8"/>
<dbReference type="Proteomes" id="UP000677305">
    <property type="component" value="Chromosome"/>
</dbReference>
<keyword evidence="4 7" id="KW-0812">Transmembrane</keyword>
<dbReference type="InterPro" id="IPR000515">
    <property type="entry name" value="MetI-like"/>
</dbReference>
<dbReference type="Gene3D" id="1.10.3720.10">
    <property type="entry name" value="MetI-like"/>
    <property type="match status" value="1"/>
</dbReference>
<keyword evidence="3" id="KW-1003">Cell membrane</keyword>
<dbReference type="CDD" id="cd06261">
    <property type="entry name" value="TM_PBP2"/>
    <property type="match status" value="1"/>
</dbReference>
<dbReference type="SUPFAM" id="SSF161098">
    <property type="entry name" value="MetI-like"/>
    <property type="match status" value="1"/>
</dbReference>
<feature type="transmembrane region" description="Helical" evidence="7">
    <location>
        <begin position="189"/>
        <end position="210"/>
    </location>
</feature>
<dbReference type="EMBL" id="CP058561">
    <property type="protein sequence ID" value="QUH29787.1"/>
    <property type="molecule type" value="Genomic_DNA"/>
</dbReference>
<dbReference type="RefSeq" id="WP_212690042.1">
    <property type="nucleotide sequence ID" value="NZ_CP058561.1"/>
</dbReference>
<feature type="transmembrane region" description="Helical" evidence="7">
    <location>
        <begin position="26"/>
        <end position="44"/>
    </location>
</feature>
<reference evidence="9 10" key="1">
    <citation type="submission" date="2020-07" db="EMBL/GenBank/DDBJ databases">
        <title>Vallitalea guaymasensis genome.</title>
        <authorList>
            <person name="Postec A."/>
        </authorList>
    </citation>
    <scope>NUCLEOTIDE SEQUENCE [LARGE SCALE GENOMIC DNA]</scope>
    <source>
        <strain evidence="9 10">Ra1766G1</strain>
    </source>
</reference>
<accession>A0A8J8MBD8</accession>
<feature type="transmembrane region" description="Helical" evidence="7">
    <location>
        <begin position="222"/>
        <end position="240"/>
    </location>
</feature>
<keyword evidence="6 7" id="KW-0472">Membrane</keyword>
<name>A0A8J8MBD8_9FIRM</name>
<evidence type="ECO:0000313" key="9">
    <source>
        <dbReference type="EMBL" id="QUH29787.1"/>
    </source>
</evidence>
<evidence type="ECO:0000256" key="1">
    <source>
        <dbReference type="ARBA" id="ARBA00004651"/>
    </source>
</evidence>
<evidence type="ECO:0000256" key="4">
    <source>
        <dbReference type="ARBA" id="ARBA00022692"/>
    </source>
</evidence>
<evidence type="ECO:0000259" key="8">
    <source>
        <dbReference type="PROSITE" id="PS50928"/>
    </source>
</evidence>
<dbReference type="KEGG" id="vgu:HYG85_13070"/>
<sequence length="316" mass="35837">MNITKSKNITNGETSSFLLNIKKYKYFYILLLPAILYTFIFNYLPLGGVIMAFQDFDIIKGFSGSEWVGLDNFIKIFTMPNFLLAIKNTFIYSGTILFLGFPLPIILALLFNELRNLRFKKVVQTISYMPYFLSWASVVALFYGFFAINGSFNDMRVWLFGEGIERINIFMDAGNFLKIIFFSHVWKNVGWNSVIFLASIAAISPSLYEAAIVDGCGRFKQIWYITLPSLLPTAIIILILNTGSLIVSNFEQVYGLQNLFIQEQTEVINTLVYRQGLNIGNYSLATAFGLTQGIVSFLIVFVVNKIAKKLSGISIW</sequence>